<evidence type="ECO:0000256" key="7">
    <source>
        <dbReference type="ARBA" id="ARBA00022741"/>
    </source>
</evidence>
<comment type="catalytic activity">
    <reaction evidence="12">
        <text>ATP + H2O + xenobioticSide 1 = ADP + phosphate + xenobioticSide 2.</text>
        <dbReference type="EC" id="7.6.2.2"/>
    </reaction>
</comment>
<feature type="domain" description="ABC transmembrane type-1" evidence="16">
    <location>
        <begin position="861"/>
        <end position="1005"/>
    </location>
</feature>
<dbReference type="PANTHER" id="PTHR24223">
    <property type="entry name" value="ATP-BINDING CASSETTE SUB-FAMILY C"/>
    <property type="match status" value="1"/>
</dbReference>
<dbReference type="InterPro" id="IPR011527">
    <property type="entry name" value="ABC1_TM_dom"/>
</dbReference>
<keyword evidence="8" id="KW-0067">ATP-binding</keyword>
<reference evidence="17" key="1">
    <citation type="submission" date="2022-08" db="EMBL/GenBank/DDBJ databases">
        <authorList>
            <person name="Gutierrez-Valencia J."/>
        </authorList>
    </citation>
    <scope>NUCLEOTIDE SEQUENCE</scope>
</reference>
<dbReference type="InterPro" id="IPR036640">
    <property type="entry name" value="ABC1_TM_sf"/>
</dbReference>
<evidence type="ECO:0000313" key="17">
    <source>
        <dbReference type="EMBL" id="CAI0437448.1"/>
    </source>
</evidence>
<feature type="transmembrane region" description="Helical" evidence="14">
    <location>
        <begin position="2140"/>
        <end position="2166"/>
    </location>
</feature>
<dbReference type="EMBL" id="CAMGYJ010000006">
    <property type="protein sequence ID" value="CAI0437448.1"/>
    <property type="molecule type" value="Genomic_DNA"/>
</dbReference>
<evidence type="ECO:0000256" key="1">
    <source>
        <dbReference type="ARBA" id="ARBA00004141"/>
    </source>
</evidence>
<feature type="domain" description="ABC transporter" evidence="15">
    <location>
        <begin position="535"/>
        <end position="759"/>
    </location>
</feature>
<dbReference type="PROSITE" id="PS50893">
    <property type="entry name" value="ABC_TRANSPORTER_2"/>
    <property type="match status" value="4"/>
</dbReference>
<keyword evidence="5 14" id="KW-0812">Transmembrane</keyword>
<feature type="domain" description="ABC transporter" evidence="15">
    <location>
        <begin position="1063"/>
        <end position="1295"/>
    </location>
</feature>
<name>A0AAV0LTT1_9ROSI</name>
<dbReference type="FunFam" id="1.20.1560.10:FF:000003">
    <property type="entry name" value="ABC transporter C family member 10"/>
    <property type="match status" value="1"/>
</dbReference>
<feature type="transmembrane region" description="Helical" evidence="14">
    <location>
        <begin position="978"/>
        <end position="996"/>
    </location>
</feature>
<organism evidence="17 18">
    <name type="scientific">Linum tenue</name>
    <dbReference type="NCBI Taxonomy" id="586396"/>
    <lineage>
        <taxon>Eukaryota</taxon>
        <taxon>Viridiplantae</taxon>
        <taxon>Streptophyta</taxon>
        <taxon>Embryophyta</taxon>
        <taxon>Tracheophyta</taxon>
        <taxon>Spermatophyta</taxon>
        <taxon>Magnoliopsida</taxon>
        <taxon>eudicotyledons</taxon>
        <taxon>Gunneridae</taxon>
        <taxon>Pentapetalae</taxon>
        <taxon>rosids</taxon>
        <taxon>fabids</taxon>
        <taxon>Malpighiales</taxon>
        <taxon>Linaceae</taxon>
        <taxon>Linum</taxon>
    </lineage>
</organism>
<feature type="region of interest" description="Disordered" evidence="13">
    <location>
        <begin position="2045"/>
        <end position="2069"/>
    </location>
</feature>
<dbReference type="InterPro" id="IPR003593">
    <property type="entry name" value="AAA+_ATPase"/>
</dbReference>
<dbReference type="CDD" id="cd18580">
    <property type="entry name" value="ABC_6TM_ABCC_D2"/>
    <property type="match status" value="1"/>
</dbReference>
<feature type="transmembrane region" description="Helical" evidence="14">
    <location>
        <begin position="24"/>
        <end position="49"/>
    </location>
</feature>
<evidence type="ECO:0000256" key="5">
    <source>
        <dbReference type="ARBA" id="ARBA00022692"/>
    </source>
</evidence>
<dbReference type="GO" id="GO:0008559">
    <property type="term" value="F:ABC-type xenobiotic transporter activity"/>
    <property type="evidence" value="ECO:0007669"/>
    <property type="project" value="UniProtKB-EC"/>
</dbReference>
<evidence type="ECO:0000256" key="9">
    <source>
        <dbReference type="ARBA" id="ARBA00022967"/>
    </source>
</evidence>
<feature type="transmembrane region" description="Helical" evidence="14">
    <location>
        <begin position="1705"/>
        <end position="1731"/>
    </location>
</feature>
<feature type="domain" description="ABC transmembrane type-1" evidence="16">
    <location>
        <begin position="395"/>
        <end position="501"/>
    </location>
</feature>
<feature type="domain" description="ABC transporter" evidence="15">
    <location>
        <begin position="1800"/>
        <end position="2024"/>
    </location>
</feature>
<evidence type="ECO:0000256" key="14">
    <source>
        <dbReference type="SAM" id="Phobius"/>
    </source>
</evidence>
<keyword evidence="11 14" id="KW-0472">Membrane</keyword>
<dbReference type="CDD" id="cd18579">
    <property type="entry name" value="ABC_6TM_ABCC_D1"/>
    <property type="match status" value="2"/>
</dbReference>
<feature type="transmembrane region" description="Helical" evidence="14">
    <location>
        <begin position="195"/>
        <end position="214"/>
    </location>
</feature>
<dbReference type="GO" id="GO:0016887">
    <property type="term" value="F:ATP hydrolysis activity"/>
    <property type="evidence" value="ECO:0007669"/>
    <property type="project" value="InterPro"/>
</dbReference>
<dbReference type="Pfam" id="PF00005">
    <property type="entry name" value="ABC_tran"/>
    <property type="match status" value="4"/>
</dbReference>
<evidence type="ECO:0000256" key="6">
    <source>
        <dbReference type="ARBA" id="ARBA00022737"/>
    </source>
</evidence>
<keyword evidence="6" id="KW-0677">Repeat</keyword>
<comment type="caution">
    <text evidence="17">The sequence shown here is derived from an EMBL/GenBank/DDBJ whole genome shotgun (WGS) entry which is preliminary data.</text>
</comment>
<evidence type="ECO:0000256" key="10">
    <source>
        <dbReference type="ARBA" id="ARBA00022989"/>
    </source>
</evidence>
<feature type="transmembrane region" description="Helical" evidence="14">
    <location>
        <begin position="832"/>
        <end position="854"/>
    </location>
</feature>
<dbReference type="InterPro" id="IPR044746">
    <property type="entry name" value="ABCC_6TM_D1"/>
</dbReference>
<accession>A0AAV0LTT1</accession>
<keyword evidence="10 14" id="KW-1133">Transmembrane helix</keyword>
<protein>
    <recommendedName>
        <fullName evidence="3">ABC-type xenobiotic transporter</fullName>
        <ecNumber evidence="3">7.6.2.2</ecNumber>
    </recommendedName>
</protein>
<feature type="domain" description="ABC transmembrane type-1" evidence="16">
    <location>
        <begin position="1488"/>
        <end position="1766"/>
    </location>
</feature>
<evidence type="ECO:0000256" key="12">
    <source>
        <dbReference type="ARBA" id="ARBA00034018"/>
    </source>
</evidence>
<dbReference type="SMART" id="SM00382">
    <property type="entry name" value="AAA"/>
    <property type="match status" value="4"/>
</dbReference>
<dbReference type="FunFam" id="1.20.1560.10:FF:000002">
    <property type="entry name" value="ABC transporter C family member 5"/>
    <property type="match status" value="1"/>
</dbReference>
<feature type="transmembrane region" description="Helical" evidence="14">
    <location>
        <begin position="443"/>
        <end position="465"/>
    </location>
</feature>
<dbReference type="Pfam" id="PF00664">
    <property type="entry name" value="ABC_membrane"/>
    <property type="match status" value="3"/>
</dbReference>
<dbReference type="Gene3D" id="1.20.1560.10">
    <property type="entry name" value="ABC transporter type 1, transmembrane domain"/>
    <property type="match status" value="5"/>
</dbReference>
<evidence type="ECO:0000256" key="3">
    <source>
        <dbReference type="ARBA" id="ARBA00012191"/>
    </source>
</evidence>
<feature type="transmembrane region" description="Helical" evidence="14">
    <location>
        <begin position="2237"/>
        <end position="2258"/>
    </location>
</feature>
<dbReference type="Proteomes" id="UP001154282">
    <property type="component" value="Unassembled WGS sequence"/>
</dbReference>
<dbReference type="InterPro" id="IPR003439">
    <property type="entry name" value="ABC_transporter-like_ATP-bd"/>
</dbReference>
<dbReference type="InterPro" id="IPR044726">
    <property type="entry name" value="ABCC_6TM_D2"/>
</dbReference>
<dbReference type="FunFam" id="3.40.50.300:FF:000508">
    <property type="entry name" value="ABC transporter C family member 5"/>
    <property type="match status" value="2"/>
</dbReference>
<dbReference type="SUPFAM" id="SSF52540">
    <property type="entry name" value="P-loop containing nucleoside triphosphate hydrolases"/>
    <property type="match status" value="4"/>
</dbReference>
<dbReference type="InterPro" id="IPR050173">
    <property type="entry name" value="ABC_transporter_C-like"/>
</dbReference>
<dbReference type="GO" id="GO:0016020">
    <property type="term" value="C:membrane"/>
    <property type="evidence" value="ECO:0007669"/>
    <property type="project" value="UniProtKB-SubCell"/>
</dbReference>
<feature type="transmembrane region" description="Helical" evidence="14">
    <location>
        <begin position="1488"/>
        <end position="1513"/>
    </location>
</feature>
<dbReference type="Gene3D" id="3.40.50.300">
    <property type="entry name" value="P-loop containing nucleotide triphosphate hydrolases"/>
    <property type="match status" value="4"/>
</dbReference>
<evidence type="ECO:0000259" key="15">
    <source>
        <dbReference type="PROSITE" id="PS50893"/>
    </source>
</evidence>
<proteinExistence type="inferred from homology"/>
<keyword evidence="9" id="KW-1278">Translocase</keyword>
<evidence type="ECO:0000256" key="2">
    <source>
        <dbReference type="ARBA" id="ARBA00009726"/>
    </source>
</evidence>
<keyword evidence="4" id="KW-0813">Transport</keyword>
<dbReference type="PANTHER" id="PTHR24223:SF181">
    <property type="entry name" value="ABC TRANSPORTER C FAMILY MEMBER 3"/>
    <property type="match status" value="1"/>
</dbReference>
<feature type="transmembrane region" description="Helical" evidence="14">
    <location>
        <begin position="133"/>
        <end position="151"/>
    </location>
</feature>
<keyword evidence="7" id="KW-0547">Nucleotide-binding</keyword>
<dbReference type="PROSITE" id="PS50929">
    <property type="entry name" value="ABC_TM1F"/>
    <property type="match status" value="4"/>
</dbReference>
<dbReference type="SUPFAM" id="SSF90123">
    <property type="entry name" value="ABC transporter transmembrane region"/>
    <property type="match status" value="4"/>
</dbReference>
<evidence type="ECO:0000256" key="13">
    <source>
        <dbReference type="SAM" id="MobiDB-lite"/>
    </source>
</evidence>
<gene>
    <name evidence="17" type="ORF">LITE_LOCUS25464</name>
</gene>
<evidence type="ECO:0000256" key="8">
    <source>
        <dbReference type="ARBA" id="ARBA00022840"/>
    </source>
</evidence>
<feature type="transmembrane region" description="Helical" evidence="14">
    <location>
        <begin position="1627"/>
        <end position="1647"/>
    </location>
</feature>
<evidence type="ECO:0000259" key="16">
    <source>
        <dbReference type="PROSITE" id="PS50929"/>
    </source>
</evidence>
<dbReference type="GO" id="GO:0005524">
    <property type="term" value="F:ATP binding"/>
    <property type="evidence" value="ECO:0007669"/>
    <property type="project" value="UniProtKB-KW"/>
</dbReference>
<feature type="transmembrane region" description="Helical" evidence="14">
    <location>
        <begin position="260"/>
        <end position="293"/>
    </location>
</feature>
<comment type="similarity">
    <text evidence="2">Belongs to the ABC transporter superfamily. ABCC family. Conjugate transporter (TC 3.A.1.208) subfamily.</text>
</comment>
<comment type="subcellular location">
    <subcellularLocation>
        <location evidence="1">Membrane</location>
        <topology evidence="1">Multi-pass membrane protein</topology>
    </subcellularLocation>
</comment>
<evidence type="ECO:0000313" key="18">
    <source>
        <dbReference type="Proteomes" id="UP001154282"/>
    </source>
</evidence>
<dbReference type="CDD" id="cd03250">
    <property type="entry name" value="ABCC_MRP_domain1"/>
    <property type="match status" value="2"/>
</dbReference>
<dbReference type="EC" id="7.6.2.2" evidence="3"/>
<feature type="transmembrane region" description="Helical" evidence="14">
    <location>
        <begin position="1525"/>
        <end position="1542"/>
    </location>
</feature>
<feature type="transmembrane region" description="Helical" evidence="14">
    <location>
        <begin position="1603"/>
        <end position="1621"/>
    </location>
</feature>
<keyword evidence="18" id="KW-1185">Reference proteome</keyword>
<sequence length="2660" mass="295032">MFWVRNPGDSSKGSCSGKHKKRCIYYNTSVLCSLGVSSLNLVLSLYSYFNWSWNGKSDDDDAVMTLFDLALRTCSWGGLSAFLHTQVSDSAEAKFPLPLMIWWGLYLSSSCYCLVVDIVLYSQLHASSQILHLVSDAVSVLVALFLCYVALFRYRSDNDTSIDNNTLLEEPLLDHDESSSGRASNGSCFARHSYAVVWSIFSFSWINSLIALGYKKALVVEDVPHLRKGDSVFGVFPSLKERIVESDLETITAFKLAKALFLAAWIEILFIAFLALLSTVASHVSISVLAFFFESFDERGKYKQYYFASTFLVAKVVECLLQSQVQFMLQRINIRTRALMVTMIYNKGLTLSCWSKSALTSGEIINMVTVDAERIIDLMGCLHSLWKRCESKHARMKATSETLRNMRVLKLHAWEMKFLNKIIGLRKVETEWLKKCAFASASISFYLLTAPTFVAVATFTLYMHYYGIPLDSGEMLTILAVFEKLQAPIYEIPNAISMLFRVKGSFDRIVSFLGLGDLPDDVVKRLPREASDTAIEIVEGSFSWDSSSPNPPMLRDVNLKVDRGMKVAVCGTVGSGKSSLLSCILGEVPKISGSVVLCRTKAYVAQSPWIQSGKIQDNILFGQEMGKDEYDRVLEDCALKKDLEMLSFGDQTEIGERGVNLSEGQKQRIQIARPLYQDADVYLFDDPFSAEDAHTGSHLFKEVLLGHLSSKTVVCVTHQVEFLPAMDLILVMKDGRITQSGKYSDICQSSRPGFGELFGAHKAGLSSNDPKALESVVRSMSKEIGETSSGNQTEHKDGNKVLQNGGGGITDLGRQLVQEEEREKGGVGYHVYWTYLSTASGAVVIVAEIVFHLLQYGNKKLLVWATGSVFQQDNPPFGAFKLIVVFLLLNIFGFACVAARSIVLAVKAYDTATLLFNKMHLCIFCAPMSFLDSNPTGRILGRASTDQSEVDQKILGNVQSATSSIIGLLVGIAAVSQVAWQVLLAFIPYIAIIFCYQIHVSKSSAIIFISAITIHTSSDVENNIVAAERILQYTSIPSENSLVDAVEQIRPGPSWPSRGQVDISSLQVRYAPHLPLVLRGLTCTFEGGKKTGIVGRTGSGKSTLTQTLFRIVEPTAGRITIDGVNISSIALHDLRSRLSIIPQDPTMFEGTVRRNLDPLEEYRDEQIWEALDKCHLGDEVRKKEKKLDSAVTENGENWSMGQRQLVCLGRVLLKKSKVLVLDEATSSVDTATDNLIQQTLRQHFFDCTVITIAHRITSVLDSNMVLLLSHGLIEEYDTPARLLENKSSSFAQLVAEYSESQLHAPSQILHLVSDAVSVLAGLFLCSAEFWRHRISHNDSDIDDSTLLEEPFLDHDESSLEPKKSTGDDIVTPYSCTGVWGLISFSWIGSLVAFGYKKALEVEDVPQLNKDDSVFGAFPSLKERIVESDKGIITTFKLVLGYKKALEVQDVPQLNRDDSVFGASPSLKESTITASKLAEALFFSVWKEILMIICLTILSTATYLVSTIMIISLVPVDEEGRFTHQGYIFFPILFLVSNAVDCLSQSQVRFRLQCIGIRTRASLVTMIYNKGLTLSYQSKLAQSSGEIINVVTVDAERISDLIGYLYHLCFGILNIFSALSMLGTMLGFASIVVFAAIVVIIWIGFSLLRWQKTYQERVRESKKERMKATSETLRNMRVLKLQAWEMKFLDKIIGLRKAETGSLRMCAFSSAFISFYYSAASTFVAVVTFAFFDMPIDSGQMLAALNSFSRLQVPIYELPKSISMLYEVKVSFGRIVGYLRLHDLPNDAVKRLQGGSSDIAIEIVEGSFSWDSSSPNPPTLRDVNLKVCRGMKVAVCGAVGSGKSSLLSCILGEVPKMSGLVELCGTKAYVDQSPWIQSGKIKDNILFGQEMDKDKYDRVLEACALKKDLKIFSFGDQTEIGERGVNLSEGQKQRIQIARALYQDADIYLLDDPFSAEDAHTGSHLLKEVLLGHLSSKTVVYVTHQVEFLSAADLILIMKDGRITQSGKYSEICQSSGTDFGEIFGAHKVALSAIDSKHLETAVRSTSKEIGETSNSNQAEHRNGGGITDQGQLVKKEERGVGRVWFSLYWKYLSTASAGAIAVAAELVFQLLQYGNKKLLAWASGVSSEQEEPIYRVLKLFTVYVVLTIAGLACQVARTTVLAVTAYETATRLFNKMHLCIFSAPMAFLDSTPTGRIIGRASTDQSDVDQKILGQIHTAASSIIQLLITIAVMSQVAWQVYLVMIPYIAIGFCCQQYYISAARQLSRLVGVCRAPVIQHLSDTVSGRITIRSFDQQPRFKETAMRVTDVYSRCKFHNAATTEWLRVRLDLLSSIICAVSSLFIIYSSPKTDPSVTVIALTYATNIYFLQAWLWDISDVENRIVSVERILQYTSIPRENSPEVEANQPDPSWPSQGQVDISSLQVRYAESLPLVLRGLTCTFEGGKKTGIVGRTGCGKSTLIQTLFRIVDPTVGQIMIDGVDISTIGSRYLRSRLSIIPQDPTMFEGTVRSNLDPLGQYPDEQIWEALDKCQLGDEVRKKEKKLDSAVTENGENWSMGQRQLVCLGRVLLKKSKVLVLDEATASVDTATDNLIQQTLRQHFFECTVITIAHRITSVLDSDMVLLLSHGLIEEYDTPARLLENKLSSFSQLVAEYSESSKEQY</sequence>
<feature type="domain" description="ABC transporter" evidence="15">
    <location>
        <begin position="2418"/>
        <end position="2650"/>
    </location>
</feature>
<dbReference type="CDD" id="cd03244">
    <property type="entry name" value="ABCC_MRP_domain2"/>
    <property type="match status" value="2"/>
</dbReference>
<evidence type="ECO:0000256" key="4">
    <source>
        <dbReference type="ARBA" id="ARBA00022448"/>
    </source>
</evidence>
<feature type="transmembrane region" description="Helical" evidence="14">
    <location>
        <begin position="882"/>
        <end position="903"/>
    </location>
</feature>
<feature type="region of interest" description="Disordered" evidence="13">
    <location>
        <begin position="783"/>
        <end position="805"/>
    </location>
</feature>
<evidence type="ECO:0000256" key="11">
    <source>
        <dbReference type="ARBA" id="ARBA00023136"/>
    </source>
</evidence>
<feature type="domain" description="ABC transmembrane type-1" evidence="16">
    <location>
        <begin position="2092"/>
        <end position="2366"/>
    </location>
</feature>
<dbReference type="InterPro" id="IPR027417">
    <property type="entry name" value="P-loop_NTPase"/>
</dbReference>
<feature type="transmembrane region" description="Helical" evidence="14">
    <location>
        <begin position="100"/>
        <end position="121"/>
    </location>
</feature>
<dbReference type="FunFam" id="3.40.50.300:FF:000169">
    <property type="entry name" value="ABC transporter C family member 3"/>
    <property type="match status" value="2"/>
</dbReference>